<dbReference type="PROSITE" id="PS50968">
    <property type="entry name" value="BIOTINYL_LIPOYL"/>
    <property type="match status" value="1"/>
</dbReference>
<protein>
    <submittedName>
        <fullName evidence="5">HlyD secretion family protein</fullName>
    </submittedName>
</protein>
<dbReference type="GO" id="GO:0031405">
    <property type="term" value="F:lipoic acid binding"/>
    <property type="evidence" value="ECO:0007669"/>
    <property type="project" value="TreeGrafter"/>
</dbReference>
<dbReference type="GO" id="GO:0005737">
    <property type="term" value="C:cytoplasm"/>
    <property type="evidence" value="ECO:0007669"/>
    <property type="project" value="TreeGrafter"/>
</dbReference>
<dbReference type="Pfam" id="PF00364">
    <property type="entry name" value="Biotin_lipoyl"/>
    <property type="match status" value="1"/>
</dbReference>
<gene>
    <name evidence="5" type="ORF">AXA84_0015</name>
</gene>
<evidence type="ECO:0000313" key="5">
    <source>
        <dbReference type="EMBL" id="KXT29371.1"/>
    </source>
</evidence>
<keyword evidence="2" id="KW-0808">Transferase</keyword>
<sequence>MSEIKKNDKKIFELKYTDLGEGINECNIIEWYVKVGDKVEPETPLVNIENDKLRDDITSPVKGTIKKICFEEGQVVKINEVLVYIELEEDN</sequence>
<dbReference type="Proteomes" id="UP000070069">
    <property type="component" value="Unassembled WGS sequence"/>
</dbReference>
<dbReference type="InterPro" id="IPR050743">
    <property type="entry name" value="2-oxoacid_DH_E2_comp"/>
</dbReference>
<dbReference type="GO" id="GO:0016407">
    <property type="term" value="F:acetyltransferase activity"/>
    <property type="evidence" value="ECO:0007669"/>
    <property type="project" value="TreeGrafter"/>
</dbReference>
<dbReference type="Gene3D" id="2.40.50.100">
    <property type="match status" value="1"/>
</dbReference>
<evidence type="ECO:0000313" key="6">
    <source>
        <dbReference type="Proteomes" id="UP000070069"/>
    </source>
</evidence>
<reference evidence="5 6" key="1">
    <citation type="submission" date="2016-02" db="EMBL/GenBank/DDBJ databases">
        <title>A draft genome sequence of Candidatus Phytoplasma oryzae strain Mbita1, the causative agent of Napier Grass stunt disease in Kenya.</title>
        <authorList>
            <person name="Fischer A."/>
            <person name="Santa-Cruz I."/>
            <person name="Wambua L."/>
            <person name="Olds C."/>
            <person name="Midega C."/>
            <person name="Dickinson M."/>
            <person name="Kawicha P."/>
            <person name="Khan Z."/>
            <person name="Masiga D."/>
            <person name="Jores J."/>
            <person name="Bernd S."/>
        </authorList>
    </citation>
    <scope>NUCLEOTIDE SEQUENCE [LARGE SCALE GENOMIC DNA]</scope>
    <source>
        <strain evidence="5">Mbita1</strain>
    </source>
</reference>
<dbReference type="CDD" id="cd06849">
    <property type="entry name" value="lipoyl_domain"/>
    <property type="match status" value="1"/>
</dbReference>
<evidence type="ECO:0000256" key="1">
    <source>
        <dbReference type="ARBA" id="ARBA00001938"/>
    </source>
</evidence>
<comment type="cofactor">
    <cofactor evidence="1">
        <name>(R)-lipoate</name>
        <dbReference type="ChEBI" id="CHEBI:83088"/>
    </cofactor>
</comment>
<name>A0A139JQW1_9MOLU</name>
<proteinExistence type="predicted"/>
<keyword evidence="3" id="KW-0012">Acyltransferase</keyword>
<accession>A0A139JQW1</accession>
<dbReference type="PATRIC" id="fig|203274.3.peg.15"/>
<dbReference type="EMBL" id="LTBM01000001">
    <property type="protein sequence ID" value="KXT29371.1"/>
    <property type="molecule type" value="Genomic_DNA"/>
</dbReference>
<dbReference type="PANTHER" id="PTHR43178:SF5">
    <property type="entry name" value="LIPOAMIDE ACYLTRANSFERASE COMPONENT OF BRANCHED-CHAIN ALPHA-KETO ACID DEHYDROGENASE COMPLEX, MITOCHONDRIAL"/>
    <property type="match status" value="1"/>
</dbReference>
<comment type="caution">
    <text evidence="5">The sequence shown here is derived from an EMBL/GenBank/DDBJ whole genome shotgun (WGS) entry which is preliminary data.</text>
</comment>
<evidence type="ECO:0000256" key="3">
    <source>
        <dbReference type="ARBA" id="ARBA00023315"/>
    </source>
</evidence>
<organism evidence="5 6">
    <name type="scientific">Candidatus Phytoplasma oryzae</name>
    <dbReference type="NCBI Taxonomy" id="203274"/>
    <lineage>
        <taxon>Bacteria</taxon>
        <taxon>Bacillati</taxon>
        <taxon>Mycoplasmatota</taxon>
        <taxon>Mollicutes</taxon>
        <taxon>Acholeplasmatales</taxon>
        <taxon>Acholeplasmataceae</taxon>
        <taxon>Candidatus Phytoplasma</taxon>
        <taxon>16SrXI (Rice yellow dwarf group)</taxon>
    </lineage>
</organism>
<dbReference type="InterPro" id="IPR000089">
    <property type="entry name" value="Biotin_lipoyl"/>
</dbReference>
<dbReference type="InterPro" id="IPR011053">
    <property type="entry name" value="Single_hybrid_motif"/>
</dbReference>
<feature type="domain" description="Lipoyl-binding" evidence="4">
    <location>
        <begin position="11"/>
        <end position="86"/>
    </location>
</feature>
<evidence type="ECO:0000259" key="4">
    <source>
        <dbReference type="PROSITE" id="PS50968"/>
    </source>
</evidence>
<evidence type="ECO:0000256" key="2">
    <source>
        <dbReference type="ARBA" id="ARBA00022679"/>
    </source>
</evidence>
<dbReference type="SUPFAM" id="SSF51230">
    <property type="entry name" value="Single hybrid motif"/>
    <property type="match status" value="1"/>
</dbReference>
<dbReference type="PANTHER" id="PTHR43178">
    <property type="entry name" value="DIHYDROLIPOAMIDE ACETYLTRANSFERASE COMPONENT OF PYRUVATE DEHYDROGENASE COMPLEX"/>
    <property type="match status" value="1"/>
</dbReference>
<dbReference type="RefSeq" id="WP_235590190.1">
    <property type="nucleotide sequence ID" value="NZ_JHUK01000001.1"/>
</dbReference>
<dbReference type="AlphaFoldDB" id="A0A139JQW1"/>